<dbReference type="InterPro" id="IPR000700">
    <property type="entry name" value="PAS-assoc_C"/>
</dbReference>
<keyword evidence="1" id="KW-0805">Transcription regulation</keyword>
<dbReference type="SUPFAM" id="SSF55785">
    <property type="entry name" value="PYP-like sensor domain (PAS domain)"/>
    <property type="match status" value="1"/>
</dbReference>
<sequence length="262" mass="30467">MPAKENELILYNDIKRAWQKISRSSKGDESVSFELEIHKKLINIFHVGQHYYYILNIPTSEMEFVSEPVMEMLGLSSPEAFSVSYVFDHIHPEDRTYFIEFEAAVAEFFNRLRPEQVLKYKVSYDYRMQRTDGTYIRLLQQVTTIQTDTDGAVIRVMGVHTDISHLKRENGSSLSFIGLEGEPSFHNYRMGQSLSLRAKEMFTRREKEIVQLLAQGKTSREIAAILYISYQTVDRHRKNILRKAGLNNSVELVAFALREGWV</sequence>
<dbReference type="Pfam" id="PF08447">
    <property type="entry name" value="PAS_3"/>
    <property type="match status" value="1"/>
</dbReference>
<dbReference type="SMART" id="SM00086">
    <property type="entry name" value="PAC"/>
    <property type="match status" value="1"/>
</dbReference>
<protein>
    <recommendedName>
        <fullName evidence="9">HTH luxR-type domain-containing protein</fullName>
    </recommendedName>
</protein>
<dbReference type="Gene3D" id="1.10.10.10">
    <property type="entry name" value="Winged helix-like DNA-binding domain superfamily/Winged helix DNA-binding domain"/>
    <property type="match status" value="1"/>
</dbReference>
<dbReference type="InterPro" id="IPR000014">
    <property type="entry name" value="PAS"/>
</dbReference>
<dbReference type="OrthoDB" id="965844at2"/>
<dbReference type="GO" id="GO:0003677">
    <property type="term" value="F:DNA binding"/>
    <property type="evidence" value="ECO:0007669"/>
    <property type="project" value="UniProtKB-KW"/>
</dbReference>
<dbReference type="PROSITE" id="PS50113">
    <property type="entry name" value="PAC"/>
    <property type="match status" value="1"/>
</dbReference>
<dbReference type="SMART" id="SM00421">
    <property type="entry name" value="HTH_LUXR"/>
    <property type="match status" value="1"/>
</dbReference>
<evidence type="ECO:0000259" key="4">
    <source>
        <dbReference type="PROSITE" id="PS50043"/>
    </source>
</evidence>
<keyword evidence="3" id="KW-0804">Transcription</keyword>
<evidence type="ECO:0000256" key="2">
    <source>
        <dbReference type="ARBA" id="ARBA00023125"/>
    </source>
</evidence>
<dbReference type="InterPro" id="IPR001610">
    <property type="entry name" value="PAC"/>
</dbReference>
<organism evidence="7 8">
    <name type="scientific">Filimonas effusa</name>
    <dbReference type="NCBI Taxonomy" id="2508721"/>
    <lineage>
        <taxon>Bacteria</taxon>
        <taxon>Pseudomonadati</taxon>
        <taxon>Bacteroidota</taxon>
        <taxon>Chitinophagia</taxon>
        <taxon>Chitinophagales</taxon>
        <taxon>Chitinophagaceae</taxon>
        <taxon>Filimonas</taxon>
    </lineage>
</organism>
<dbReference type="InterPro" id="IPR036388">
    <property type="entry name" value="WH-like_DNA-bd_sf"/>
</dbReference>
<dbReference type="PROSITE" id="PS50112">
    <property type="entry name" value="PAS"/>
    <property type="match status" value="1"/>
</dbReference>
<keyword evidence="8" id="KW-1185">Reference proteome</keyword>
<dbReference type="AlphaFoldDB" id="A0A4Q1D101"/>
<dbReference type="GO" id="GO:0006355">
    <property type="term" value="P:regulation of DNA-templated transcription"/>
    <property type="evidence" value="ECO:0007669"/>
    <property type="project" value="InterPro"/>
</dbReference>
<comment type="caution">
    <text evidence="7">The sequence shown here is derived from an EMBL/GenBank/DDBJ whole genome shotgun (WGS) entry which is preliminary data.</text>
</comment>
<proteinExistence type="predicted"/>
<dbReference type="SUPFAM" id="SSF46894">
    <property type="entry name" value="C-terminal effector domain of the bipartite response regulators"/>
    <property type="match status" value="1"/>
</dbReference>
<name>A0A4Q1D101_9BACT</name>
<dbReference type="CDD" id="cd06170">
    <property type="entry name" value="LuxR_C_like"/>
    <property type="match status" value="1"/>
</dbReference>
<reference evidence="7 8" key="1">
    <citation type="submission" date="2019-01" db="EMBL/GenBank/DDBJ databases">
        <title>Filimonas sp. strain TTM-71.</title>
        <authorList>
            <person name="Chen W.-M."/>
        </authorList>
    </citation>
    <scope>NUCLEOTIDE SEQUENCE [LARGE SCALE GENOMIC DNA]</scope>
    <source>
        <strain evidence="7 8">TTM-71</strain>
    </source>
</reference>
<evidence type="ECO:0000259" key="5">
    <source>
        <dbReference type="PROSITE" id="PS50112"/>
    </source>
</evidence>
<dbReference type="PROSITE" id="PS50043">
    <property type="entry name" value="HTH_LUXR_2"/>
    <property type="match status" value="1"/>
</dbReference>
<dbReference type="EMBL" id="SDHZ01000005">
    <property type="protein sequence ID" value="RXK80904.1"/>
    <property type="molecule type" value="Genomic_DNA"/>
</dbReference>
<evidence type="ECO:0008006" key="9">
    <source>
        <dbReference type="Google" id="ProtNLM"/>
    </source>
</evidence>
<dbReference type="CDD" id="cd00130">
    <property type="entry name" value="PAS"/>
    <property type="match status" value="1"/>
</dbReference>
<evidence type="ECO:0000256" key="1">
    <source>
        <dbReference type="ARBA" id="ARBA00023015"/>
    </source>
</evidence>
<evidence type="ECO:0000313" key="8">
    <source>
        <dbReference type="Proteomes" id="UP000290545"/>
    </source>
</evidence>
<feature type="domain" description="PAC" evidence="6">
    <location>
        <begin position="122"/>
        <end position="175"/>
    </location>
</feature>
<dbReference type="PROSITE" id="PS00622">
    <property type="entry name" value="HTH_LUXR_1"/>
    <property type="match status" value="1"/>
</dbReference>
<dbReference type="Proteomes" id="UP000290545">
    <property type="component" value="Unassembled WGS sequence"/>
</dbReference>
<feature type="domain" description="HTH luxR-type" evidence="4">
    <location>
        <begin position="195"/>
        <end position="260"/>
    </location>
</feature>
<accession>A0A4Q1D101</accession>
<dbReference type="InterPro" id="IPR013655">
    <property type="entry name" value="PAS_fold_3"/>
</dbReference>
<evidence type="ECO:0000259" key="6">
    <source>
        <dbReference type="PROSITE" id="PS50113"/>
    </source>
</evidence>
<keyword evidence="2" id="KW-0238">DNA-binding</keyword>
<gene>
    <name evidence="7" type="ORF">ESB13_22375</name>
</gene>
<dbReference type="InterPro" id="IPR035965">
    <property type="entry name" value="PAS-like_dom_sf"/>
</dbReference>
<dbReference type="PANTHER" id="PTHR44688">
    <property type="entry name" value="DNA-BINDING TRANSCRIPTIONAL ACTIVATOR DEVR_DOSR"/>
    <property type="match status" value="1"/>
</dbReference>
<dbReference type="PANTHER" id="PTHR44688:SF16">
    <property type="entry name" value="DNA-BINDING TRANSCRIPTIONAL ACTIVATOR DEVR_DOSR"/>
    <property type="match status" value="1"/>
</dbReference>
<dbReference type="InterPro" id="IPR000792">
    <property type="entry name" value="Tscrpt_reg_LuxR_C"/>
</dbReference>
<feature type="domain" description="PAS" evidence="5">
    <location>
        <begin position="64"/>
        <end position="95"/>
    </location>
</feature>
<dbReference type="Pfam" id="PF00196">
    <property type="entry name" value="GerE"/>
    <property type="match status" value="1"/>
</dbReference>
<evidence type="ECO:0000313" key="7">
    <source>
        <dbReference type="EMBL" id="RXK80904.1"/>
    </source>
</evidence>
<dbReference type="InterPro" id="IPR016032">
    <property type="entry name" value="Sig_transdc_resp-reg_C-effctor"/>
</dbReference>
<dbReference type="RefSeq" id="WP_129006061.1">
    <property type="nucleotide sequence ID" value="NZ_SDHZ01000005.1"/>
</dbReference>
<dbReference type="PRINTS" id="PR00038">
    <property type="entry name" value="HTHLUXR"/>
</dbReference>
<evidence type="ECO:0000256" key="3">
    <source>
        <dbReference type="ARBA" id="ARBA00023163"/>
    </source>
</evidence>
<dbReference type="Gene3D" id="3.30.450.20">
    <property type="entry name" value="PAS domain"/>
    <property type="match status" value="1"/>
</dbReference>